<feature type="domain" description="Acyl-CoA oxidase/dehydrogenase middle" evidence="8">
    <location>
        <begin position="134"/>
        <end position="229"/>
    </location>
</feature>
<keyword evidence="11" id="KW-1185">Reference proteome</keyword>
<comment type="caution">
    <text evidence="10">The sequence shown here is derived from an EMBL/GenBank/DDBJ whole genome shotgun (WGS) entry which is preliminary data.</text>
</comment>
<dbReference type="InterPro" id="IPR013786">
    <property type="entry name" value="AcylCoA_DH/ox_N"/>
</dbReference>
<dbReference type="Proteomes" id="UP001176471">
    <property type="component" value="Unassembled WGS sequence"/>
</dbReference>
<dbReference type="InterPro" id="IPR052161">
    <property type="entry name" value="Mycobact_Acyl-CoA_DH"/>
</dbReference>
<keyword evidence="3 6" id="KW-0285">Flavoprotein</keyword>
<proteinExistence type="inferred from homology"/>
<evidence type="ECO:0000256" key="1">
    <source>
        <dbReference type="ARBA" id="ARBA00001974"/>
    </source>
</evidence>
<comment type="cofactor">
    <cofactor evidence="1 6">
        <name>FAD</name>
        <dbReference type="ChEBI" id="CHEBI:57692"/>
    </cofactor>
</comment>
<dbReference type="InterPro" id="IPR009075">
    <property type="entry name" value="AcylCo_DH/oxidase_C"/>
</dbReference>
<organism evidence="10 11">
    <name type="scientific">Sphingobium cyanobacteriorum</name>
    <dbReference type="NCBI Taxonomy" id="3063954"/>
    <lineage>
        <taxon>Bacteria</taxon>
        <taxon>Pseudomonadati</taxon>
        <taxon>Pseudomonadota</taxon>
        <taxon>Alphaproteobacteria</taxon>
        <taxon>Sphingomonadales</taxon>
        <taxon>Sphingomonadaceae</taxon>
        <taxon>Sphingobium</taxon>
    </lineage>
</organism>
<feature type="domain" description="Acyl-CoA dehydrogenase/oxidase N-terminal" evidence="9">
    <location>
        <begin position="14"/>
        <end position="129"/>
    </location>
</feature>
<keyword evidence="5 6" id="KW-0560">Oxidoreductase</keyword>
<dbReference type="SUPFAM" id="SSF47203">
    <property type="entry name" value="Acyl-CoA dehydrogenase C-terminal domain-like"/>
    <property type="match status" value="1"/>
</dbReference>
<feature type="domain" description="Acyl-CoA dehydrogenase/oxidase C-terminal" evidence="7">
    <location>
        <begin position="241"/>
        <end position="394"/>
    </location>
</feature>
<accession>A0ABT8ZQ98</accession>
<evidence type="ECO:0000256" key="6">
    <source>
        <dbReference type="RuleBase" id="RU362125"/>
    </source>
</evidence>
<dbReference type="EMBL" id="JAUQOM010000010">
    <property type="protein sequence ID" value="MDO7836714.1"/>
    <property type="molecule type" value="Genomic_DNA"/>
</dbReference>
<keyword evidence="4 6" id="KW-0274">FAD</keyword>
<comment type="similarity">
    <text evidence="2 6">Belongs to the acyl-CoA dehydrogenase family.</text>
</comment>
<dbReference type="Pfam" id="PF02770">
    <property type="entry name" value="Acyl-CoA_dh_M"/>
    <property type="match status" value="1"/>
</dbReference>
<evidence type="ECO:0000259" key="7">
    <source>
        <dbReference type="Pfam" id="PF00441"/>
    </source>
</evidence>
<dbReference type="Gene3D" id="1.10.540.10">
    <property type="entry name" value="Acyl-CoA dehydrogenase/oxidase, N-terminal domain"/>
    <property type="match status" value="1"/>
</dbReference>
<dbReference type="RefSeq" id="WP_304537133.1">
    <property type="nucleotide sequence ID" value="NZ_JAUQOM010000010.1"/>
</dbReference>
<dbReference type="Gene3D" id="2.40.110.10">
    <property type="entry name" value="Butyryl-CoA Dehydrogenase, subunit A, domain 2"/>
    <property type="match status" value="1"/>
</dbReference>
<evidence type="ECO:0000259" key="8">
    <source>
        <dbReference type="Pfam" id="PF02770"/>
    </source>
</evidence>
<sequence length="400" mass="44664">MTSLINTPVSVADDLDAFRDALRHWLPGAIPANWRDRIRKGGEPAYLDVQREWYKALADAGLATAHWPSAWGGADLSLDAQIIFYSELARAGAPMALLYTVSLYHMPATMFAYGTPEQRDRYLEGVRNGGVVWCQGFSEPGAGSDLASLKTRAERRGDTYVVNGQKIWSSSGQHAEFCLLLARTDPTAKRKQEGISYFICDLRSPGVTVRPIAQPTAESEFNEIFFDDVEIPAENLIGEEGQGWQIAQTTLTTERGLLIFECVERLAQAYRKDADDGRDTWLRDPVARHQFVTFYPRIRAIQALVAQLLAELREDPHGGNVTATYVKLYWGPLLQDYVQFTTRAQGLEGQRFTEPQRCAGHNSGDAFSDFLWSYGWTIAGGSNEVMRNLVSERFLGLPKG</sequence>
<dbReference type="InterPro" id="IPR037069">
    <property type="entry name" value="AcylCoA_DH/ox_N_sf"/>
</dbReference>
<evidence type="ECO:0000256" key="2">
    <source>
        <dbReference type="ARBA" id="ARBA00009347"/>
    </source>
</evidence>
<dbReference type="PANTHER" id="PTHR43292">
    <property type="entry name" value="ACYL-COA DEHYDROGENASE"/>
    <property type="match status" value="1"/>
</dbReference>
<dbReference type="InterPro" id="IPR046373">
    <property type="entry name" value="Acyl-CoA_Oxase/DH_mid-dom_sf"/>
</dbReference>
<evidence type="ECO:0000259" key="9">
    <source>
        <dbReference type="Pfam" id="PF02771"/>
    </source>
</evidence>
<evidence type="ECO:0000313" key="11">
    <source>
        <dbReference type="Proteomes" id="UP001176471"/>
    </source>
</evidence>
<dbReference type="InterPro" id="IPR036250">
    <property type="entry name" value="AcylCo_DH-like_C"/>
</dbReference>
<protein>
    <submittedName>
        <fullName evidence="10">Acyl-CoA dehydrogenase family protein</fullName>
    </submittedName>
</protein>
<dbReference type="Pfam" id="PF02771">
    <property type="entry name" value="Acyl-CoA_dh_N"/>
    <property type="match status" value="1"/>
</dbReference>
<dbReference type="PANTHER" id="PTHR43292:SF4">
    <property type="entry name" value="ACYL-COA DEHYDROGENASE FADE34"/>
    <property type="match status" value="1"/>
</dbReference>
<dbReference type="SUPFAM" id="SSF56645">
    <property type="entry name" value="Acyl-CoA dehydrogenase NM domain-like"/>
    <property type="match status" value="1"/>
</dbReference>
<dbReference type="InterPro" id="IPR009100">
    <property type="entry name" value="AcylCoA_DH/oxidase_NM_dom_sf"/>
</dbReference>
<dbReference type="Pfam" id="PF00441">
    <property type="entry name" value="Acyl-CoA_dh_1"/>
    <property type="match status" value="1"/>
</dbReference>
<evidence type="ECO:0000313" key="10">
    <source>
        <dbReference type="EMBL" id="MDO7836714.1"/>
    </source>
</evidence>
<name>A0ABT8ZQ98_9SPHN</name>
<dbReference type="Gene3D" id="1.20.140.10">
    <property type="entry name" value="Butyryl-CoA Dehydrogenase, subunit A, domain 3"/>
    <property type="match status" value="1"/>
</dbReference>
<evidence type="ECO:0000256" key="5">
    <source>
        <dbReference type="ARBA" id="ARBA00023002"/>
    </source>
</evidence>
<gene>
    <name evidence="10" type="ORF">Q4610_16830</name>
</gene>
<reference evidence="10" key="1">
    <citation type="submission" date="2023-07" db="EMBL/GenBank/DDBJ databases">
        <title>Bacterial whole genome sequence for Sphingobium sp. HBC34.</title>
        <authorList>
            <person name="Le V."/>
            <person name="Ko S.-R."/>
            <person name="Ahn C.-Y."/>
            <person name="Oh H.-M."/>
        </authorList>
    </citation>
    <scope>NUCLEOTIDE SEQUENCE</scope>
    <source>
        <strain evidence="10">HBC34</strain>
    </source>
</reference>
<evidence type="ECO:0000256" key="3">
    <source>
        <dbReference type="ARBA" id="ARBA00022630"/>
    </source>
</evidence>
<evidence type="ECO:0000256" key="4">
    <source>
        <dbReference type="ARBA" id="ARBA00022827"/>
    </source>
</evidence>
<dbReference type="InterPro" id="IPR006091">
    <property type="entry name" value="Acyl-CoA_Oxase/DH_mid-dom"/>
</dbReference>